<feature type="signal peptide" evidence="1">
    <location>
        <begin position="1"/>
        <end position="30"/>
    </location>
</feature>
<reference evidence="2 3" key="1">
    <citation type="submission" date="2019-01" db="EMBL/GenBank/DDBJ databases">
        <authorList>
            <person name="Chen W.-M."/>
        </authorList>
    </citation>
    <scope>NUCLEOTIDE SEQUENCE [LARGE SCALE GENOMIC DNA]</scope>
    <source>
        <strain evidence="2 3">CCP-18</strain>
    </source>
</reference>
<dbReference type="Proteomes" id="UP000288587">
    <property type="component" value="Unassembled WGS sequence"/>
</dbReference>
<sequence length="196" mass="21565">MKPALFRGARRGPALALLLALWSPLAPSFAHELAAHRLTLVVHAERSVQAQWHLDWADVLRDLSAPDEAPASFLFRVASEPASALEAPLARLRALVESQWQLHTPEGEALRIVRWQWPSASELHQALQQQAAQQALGEHVHGAQGPVVRAEAQAPAPVRQLRMSLPAALERALVVSYRPQQRWVEAGAPQTLSFVP</sequence>
<evidence type="ECO:0000313" key="2">
    <source>
        <dbReference type="EMBL" id="RVT85061.1"/>
    </source>
</evidence>
<name>A0A437LI65_9BURK</name>
<comment type="caution">
    <text evidence="2">The sequence shown here is derived from an EMBL/GenBank/DDBJ whole genome shotgun (WGS) entry which is preliminary data.</text>
</comment>
<evidence type="ECO:0008006" key="4">
    <source>
        <dbReference type="Google" id="ProtNLM"/>
    </source>
</evidence>
<dbReference type="AlphaFoldDB" id="A0A437LI65"/>
<organism evidence="2 3">
    <name type="scientific">Inhella crocodyli</name>
    <dbReference type="NCBI Taxonomy" id="2499851"/>
    <lineage>
        <taxon>Bacteria</taxon>
        <taxon>Pseudomonadati</taxon>
        <taxon>Pseudomonadota</taxon>
        <taxon>Betaproteobacteria</taxon>
        <taxon>Burkholderiales</taxon>
        <taxon>Sphaerotilaceae</taxon>
        <taxon>Inhella</taxon>
    </lineage>
</organism>
<keyword evidence="3" id="KW-1185">Reference proteome</keyword>
<dbReference type="EMBL" id="SACM01000003">
    <property type="protein sequence ID" value="RVT85061.1"/>
    <property type="molecule type" value="Genomic_DNA"/>
</dbReference>
<proteinExistence type="predicted"/>
<protein>
    <recommendedName>
        <fullName evidence="4">DUF4390 domain-containing protein</fullName>
    </recommendedName>
</protein>
<feature type="chain" id="PRO_5019307890" description="DUF4390 domain-containing protein" evidence="1">
    <location>
        <begin position="31"/>
        <end position="196"/>
    </location>
</feature>
<dbReference type="RefSeq" id="WP_127683464.1">
    <property type="nucleotide sequence ID" value="NZ_SACM01000003.1"/>
</dbReference>
<dbReference type="OrthoDB" id="8908058at2"/>
<evidence type="ECO:0000313" key="3">
    <source>
        <dbReference type="Proteomes" id="UP000288587"/>
    </source>
</evidence>
<evidence type="ECO:0000256" key="1">
    <source>
        <dbReference type="SAM" id="SignalP"/>
    </source>
</evidence>
<accession>A0A437LI65</accession>
<keyword evidence="1" id="KW-0732">Signal</keyword>
<gene>
    <name evidence="2" type="ORF">EOD73_13185</name>
</gene>